<gene>
    <name evidence="1" type="ORF">GGC33_11885</name>
</gene>
<evidence type="ECO:0000313" key="1">
    <source>
        <dbReference type="EMBL" id="MTF39622.1"/>
    </source>
</evidence>
<dbReference type="RefSeq" id="WP_155084140.1">
    <property type="nucleotide sequence ID" value="NZ_WMIA01000015.1"/>
</dbReference>
<evidence type="ECO:0000313" key="2">
    <source>
        <dbReference type="Proteomes" id="UP000437131"/>
    </source>
</evidence>
<protein>
    <submittedName>
        <fullName evidence="1">Uncharacterized protein</fullName>
    </submittedName>
</protein>
<sequence>MWKALISLIIFITAGYWFVNQYLSQQSSEPTPEEKAKENKVVEEYKDKLNENLEKGSERFKNLDPRNQ</sequence>
<dbReference type="Proteomes" id="UP000437131">
    <property type="component" value="Unassembled WGS sequence"/>
</dbReference>
<organism evidence="1 2">
    <name type="scientific">Cyanobacterium aponinum 0216</name>
    <dbReference type="NCBI Taxonomy" id="2676140"/>
    <lineage>
        <taxon>Bacteria</taxon>
        <taxon>Bacillati</taxon>
        <taxon>Cyanobacteriota</taxon>
        <taxon>Cyanophyceae</taxon>
        <taxon>Oscillatoriophycideae</taxon>
        <taxon>Chroococcales</taxon>
        <taxon>Geminocystaceae</taxon>
        <taxon>Cyanobacterium</taxon>
    </lineage>
</organism>
<name>A0A844GX33_9CHRO</name>
<accession>A0A844GX33</accession>
<dbReference type="AlphaFoldDB" id="A0A844GX33"/>
<proteinExistence type="predicted"/>
<reference evidence="1 2" key="1">
    <citation type="submission" date="2019-11" db="EMBL/GenBank/DDBJ databases">
        <title>Isolation of a new High Light Tolerant Cyanobacteria.</title>
        <authorList>
            <person name="Dobson Z."/>
            <person name="Vaughn N."/>
            <person name="Vaughn M."/>
            <person name="Fromme P."/>
            <person name="Mazor Y."/>
        </authorList>
    </citation>
    <scope>NUCLEOTIDE SEQUENCE [LARGE SCALE GENOMIC DNA]</scope>
    <source>
        <strain evidence="1 2">0216</strain>
    </source>
</reference>
<dbReference type="EMBL" id="WMIA01000015">
    <property type="protein sequence ID" value="MTF39622.1"/>
    <property type="molecule type" value="Genomic_DNA"/>
</dbReference>
<comment type="caution">
    <text evidence="1">The sequence shown here is derived from an EMBL/GenBank/DDBJ whole genome shotgun (WGS) entry which is preliminary data.</text>
</comment>